<organism evidence="2 3">
    <name type="scientific">Adineta steineri</name>
    <dbReference type="NCBI Taxonomy" id="433720"/>
    <lineage>
        <taxon>Eukaryota</taxon>
        <taxon>Metazoa</taxon>
        <taxon>Spiralia</taxon>
        <taxon>Gnathifera</taxon>
        <taxon>Rotifera</taxon>
        <taxon>Eurotatoria</taxon>
        <taxon>Bdelloidea</taxon>
        <taxon>Adinetida</taxon>
        <taxon>Adinetidae</taxon>
        <taxon>Adineta</taxon>
    </lineage>
</organism>
<name>A0A820NXX2_9BILA</name>
<accession>A0A820NXX2</accession>
<reference evidence="2" key="1">
    <citation type="submission" date="2021-02" db="EMBL/GenBank/DDBJ databases">
        <authorList>
            <person name="Nowell W R."/>
        </authorList>
    </citation>
    <scope>NUCLEOTIDE SEQUENCE</scope>
</reference>
<feature type="region of interest" description="Disordered" evidence="1">
    <location>
        <begin position="1"/>
        <end position="83"/>
    </location>
</feature>
<dbReference type="AlphaFoldDB" id="A0A820NXX2"/>
<protein>
    <submittedName>
        <fullName evidence="2">Uncharacterized protein</fullName>
    </submittedName>
</protein>
<gene>
    <name evidence="2" type="ORF">OKA104_LOCUS51125</name>
</gene>
<comment type="caution">
    <text evidence="2">The sequence shown here is derived from an EMBL/GenBank/DDBJ whole genome shotgun (WGS) entry which is preliminary data.</text>
</comment>
<dbReference type="EMBL" id="CAJOAY010027085">
    <property type="protein sequence ID" value="CAF4395881.1"/>
    <property type="molecule type" value="Genomic_DNA"/>
</dbReference>
<feature type="compositionally biased region" description="Polar residues" evidence="1">
    <location>
        <begin position="1"/>
        <end position="19"/>
    </location>
</feature>
<evidence type="ECO:0000313" key="3">
    <source>
        <dbReference type="Proteomes" id="UP000663881"/>
    </source>
</evidence>
<feature type="compositionally biased region" description="Polar residues" evidence="1">
    <location>
        <begin position="45"/>
        <end position="83"/>
    </location>
</feature>
<dbReference type="Proteomes" id="UP000663881">
    <property type="component" value="Unassembled WGS sequence"/>
</dbReference>
<evidence type="ECO:0000313" key="2">
    <source>
        <dbReference type="EMBL" id="CAF4395881.1"/>
    </source>
</evidence>
<sequence length="142" mass="16055">MASQHSTGKDTSIQNQPPSHETKRSLSKKPLAFPTYDHSRRYTPNFPSRSTPDRTYTSSPDTPNPNLESSPNEEIHGVTSNEPTFLVPNNVVNQIHRHTRAYFNSIGQIPAIYQNPRARSSQRRTQPYGENETLIAPLMVLL</sequence>
<evidence type="ECO:0000256" key="1">
    <source>
        <dbReference type="SAM" id="MobiDB-lite"/>
    </source>
</evidence>
<proteinExistence type="predicted"/>